<feature type="domain" description="Glycoside hydrolase family 29 N-terminal" evidence="8">
    <location>
        <begin position="26"/>
        <end position="395"/>
    </location>
</feature>
<dbReference type="GO" id="GO:0016139">
    <property type="term" value="P:glycoside catabolic process"/>
    <property type="evidence" value="ECO:0007669"/>
    <property type="project" value="TreeGrafter"/>
</dbReference>
<feature type="signal peptide" evidence="7">
    <location>
        <begin position="1"/>
        <end position="30"/>
    </location>
</feature>
<dbReference type="GO" id="GO:0006004">
    <property type="term" value="P:fucose metabolic process"/>
    <property type="evidence" value="ECO:0007669"/>
    <property type="project" value="InterPro"/>
</dbReference>
<protein>
    <recommendedName>
        <fullName evidence="3">alpha-L-fucosidase</fullName>
        <ecNumber evidence="3">3.2.1.51</ecNumber>
    </recommendedName>
</protein>
<name>M5U8I8_9BACT</name>
<evidence type="ECO:0000256" key="3">
    <source>
        <dbReference type="ARBA" id="ARBA00012662"/>
    </source>
</evidence>
<sequence length="520" mass="59187">MSQLSKTVSTFSPALAMLAVFLMSAVQATAQEESHYEPNWESLQKYQIPDWMADAKFGIFIHWGPSCVSEHDTDWYPRWMYEDQIQRHHVTGEIKGNEPHPAYLHHVKTYGDPADVGYKDLIPLFKAENFDAKQWVDLFVEAGAKYVIPVAEHHDGYAMYDSSHTRWNSVEIGPKRDLLAELRDEIRRQGLIFGASSHYAFNWRYYPQDPAYDTGNPEFADLYAPLHEPGSPASEEFLEMWWVRTKEVIDNYQPDILWFDFGLDFPEFAPYHPKLAAYYYNHGRKRGVTTVLQTKNLRFPSYPKGTHMLDLERSKSDEMLDELWQTDTSVGSNSWFYCDDWKSKSANSLIDDLVDIVSKNGCLLLNIGPDSSGRIPEEQADVLREIGRWLAVNGEAIYGSRPWKVFGEGPTKVATGHLSEGKNTDFTATDVRFTAKPEVIYATILQAPAGEVLIRSLDASEHPELEQIASVSVLGSDQALQWQMTVEGLWIESIVDPPFENAVVLRIDLTSSAERSNVDK</sequence>
<reference evidence="10 11" key="1">
    <citation type="journal article" date="2013" name="Mar. Genomics">
        <title>Expression of sulfatases in Rhodopirellula baltica and the diversity of sulfatases in the genus Rhodopirellula.</title>
        <authorList>
            <person name="Wegner C.E."/>
            <person name="Richter-Heitmann T."/>
            <person name="Klindworth A."/>
            <person name="Klockow C."/>
            <person name="Richter M."/>
            <person name="Achstetter T."/>
            <person name="Glockner F.O."/>
            <person name="Harder J."/>
        </authorList>
    </citation>
    <scope>NUCLEOTIDE SEQUENCE [LARGE SCALE GENOMIC DNA]</scope>
    <source>
        <strain evidence="10 11">SM41</strain>
    </source>
</reference>
<evidence type="ECO:0000313" key="11">
    <source>
        <dbReference type="Proteomes" id="UP000011885"/>
    </source>
</evidence>
<comment type="function">
    <text evidence="1">Alpha-L-fucosidase is responsible for hydrolyzing the alpha-1,6-linked fucose joined to the reducing-end N-acetylglucosamine of the carbohydrate moieties of glycoproteins.</text>
</comment>
<dbReference type="PANTHER" id="PTHR10030">
    <property type="entry name" value="ALPHA-L-FUCOSIDASE"/>
    <property type="match status" value="1"/>
</dbReference>
<accession>M5U8I8</accession>
<dbReference type="GO" id="GO:0004560">
    <property type="term" value="F:alpha-L-fucosidase activity"/>
    <property type="evidence" value="ECO:0007669"/>
    <property type="project" value="UniProtKB-EC"/>
</dbReference>
<dbReference type="OrthoDB" id="227804at2"/>
<comment type="similarity">
    <text evidence="2">Belongs to the glycosyl hydrolase 29 family.</text>
</comment>
<proteinExistence type="inferred from homology"/>
<dbReference type="InterPro" id="IPR017853">
    <property type="entry name" value="GH"/>
</dbReference>
<dbReference type="PANTHER" id="PTHR10030:SF37">
    <property type="entry name" value="ALPHA-L-FUCOSIDASE-RELATED"/>
    <property type="match status" value="1"/>
</dbReference>
<evidence type="ECO:0000256" key="4">
    <source>
        <dbReference type="ARBA" id="ARBA00022729"/>
    </source>
</evidence>
<gene>
    <name evidence="10" type="ORF">RSSM_00793</name>
</gene>
<evidence type="ECO:0000259" key="9">
    <source>
        <dbReference type="Pfam" id="PF16757"/>
    </source>
</evidence>
<evidence type="ECO:0000256" key="5">
    <source>
        <dbReference type="ARBA" id="ARBA00022801"/>
    </source>
</evidence>
<dbReference type="InterPro" id="IPR013780">
    <property type="entry name" value="Glyco_hydro_b"/>
</dbReference>
<evidence type="ECO:0000256" key="1">
    <source>
        <dbReference type="ARBA" id="ARBA00004071"/>
    </source>
</evidence>
<comment type="caution">
    <text evidence="10">The sequence shown here is derived from an EMBL/GenBank/DDBJ whole genome shotgun (WGS) entry which is preliminary data.</text>
</comment>
<evidence type="ECO:0000259" key="8">
    <source>
        <dbReference type="Pfam" id="PF01120"/>
    </source>
</evidence>
<keyword evidence="4 7" id="KW-0732">Signal</keyword>
<feature type="domain" description="Alpha-L-fucosidase C-terminal" evidence="9">
    <location>
        <begin position="425"/>
        <end position="492"/>
    </location>
</feature>
<dbReference type="PRINTS" id="PR00741">
    <property type="entry name" value="GLHYDRLASE29"/>
</dbReference>
<dbReference type="InterPro" id="IPR057739">
    <property type="entry name" value="Glyco_hydro_29_N"/>
</dbReference>
<evidence type="ECO:0000256" key="6">
    <source>
        <dbReference type="ARBA" id="ARBA00023295"/>
    </source>
</evidence>
<dbReference type="Pfam" id="PF16757">
    <property type="entry name" value="Fucosidase_C"/>
    <property type="match status" value="1"/>
</dbReference>
<evidence type="ECO:0000256" key="7">
    <source>
        <dbReference type="SAM" id="SignalP"/>
    </source>
</evidence>
<dbReference type="Gene3D" id="2.60.40.1180">
    <property type="entry name" value="Golgi alpha-mannosidase II"/>
    <property type="match status" value="1"/>
</dbReference>
<dbReference type="EC" id="3.2.1.51" evidence="3"/>
<evidence type="ECO:0000313" key="10">
    <source>
        <dbReference type="EMBL" id="EMI57745.1"/>
    </source>
</evidence>
<dbReference type="InterPro" id="IPR016286">
    <property type="entry name" value="FUC_metazoa-typ"/>
</dbReference>
<dbReference type="Pfam" id="PF01120">
    <property type="entry name" value="Alpha_L_fucos"/>
    <property type="match status" value="1"/>
</dbReference>
<organism evidence="10 11">
    <name type="scientific">Rhodopirellula sallentina SM41</name>
    <dbReference type="NCBI Taxonomy" id="1263870"/>
    <lineage>
        <taxon>Bacteria</taxon>
        <taxon>Pseudomonadati</taxon>
        <taxon>Planctomycetota</taxon>
        <taxon>Planctomycetia</taxon>
        <taxon>Pirellulales</taxon>
        <taxon>Pirellulaceae</taxon>
        <taxon>Rhodopirellula</taxon>
    </lineage>
</organism>
<feature type="chain" id="PRO_5004073133" description="alpha-L-fucosidase" evidence="7">
    <location>
        <begin position="31"/>
        <end position="520"/>
    </location>
</feature>
<keyword evidence="6 10" id="KW-0326">Glycosidase</keyword>
<dbReference type="Gene3D" id="3.20.20.80">
    <property type="entry name" value="Glycosidases"/>
    <property type="match status" value="1"/>
</dbReference>
<dbReference type="SUPFAM" id="SSF51445">
    <property type="entry name" value="(Trans)glycosidases"/>
    <property type="match status" value="1"/>
</dbReference>
<keyword evidence="5 10" id="KW-0378">Hydrolase</keyword>
<dbReference type="PATRIC" id="fig|1263870.3.peg.861"/>
<dbReference type="EMBL" id="ANOH01000067">
    <property type="protein sequence ID" value="EMI57745.1"/>
    <property type="molecule type" value="Genomic_DNA"/>
</dbReference>
<evidence type="ECO:0000256" key="2">
    <source>
        <dbReference type="ARBA" id="ARBA00007951"/>
    </source>
</evidence>
<dbReference type="AlphaFoldDB" id="M5U8I8"/>
<dbReference type="InterPro" id="IPR000933">
    <property type="entry name" value="Glyco_hydro_29"/>
</dbReference>
<dbReference type="RefSeq" id="WP_008674591.1">
    <property type="nucleotide sequence ID" value="NZ_ANOH01000067.1"/>
</dbReference>
<dbReference type="SMART" id="SM00812">
    <property type="entry name" value="Alpha_L_fucos"/>
    <property type="match status" value="1"/>
</dbReference>
<dbReference type="PIRSF" id="PIRSF001092">
    <property type="entry name" value="Alpha-L-fucosidase"/>
    <property type="match status" value="1"/>
</dbReference>
<keyword evidence="11" id="KW-1185">Reference proteome</keyword>
<dbReference type="GO" id="GO:0005764">
    <property type="term" value="C:lysosome"/>
    <property type="evidence" value="ECO:0007669"/>
    <property type="project" value="TreeGrafter"/>
</dbReference>
<dbReference type="Proteomes" id="UP000011885">
    <property type="component" value="Unassembled WGS sequence"/>
</dbReference>
<dbReference type="InterPro" id="IPR031919">
    <property type="entry name" value="Fucosidase_C"/>
</dbReference>